<dbReference type="EC" id="3.5.1.28" evidence="3"/>
<dbReference type="SMART" id="SM00646">
    <property type="entry name" value="Ami_3"/>
    <property type="match status" value="1"/>
</dbReference>
<feature type="domain" description="MurNAc-LAA" evidence="2">
    <location>
        <begin position="64"/>
        <end position="172"/>
    </location>
</feature>
<name>A0ABZ2CKE1_9BACI</name>
<dbReference type="Proteomes" id="UP001357223">
    <property type="component" value="Chromosome"/>
</dbReference>
<dbReference type="RefSeq" id="WP_338453130.1">
    <property type="nucleotide sequence ID" value="NZ_CP137640.1"/>
</dbReference>
<dbReference type="PANTHER" id="PTHR30404">
    <property type="entry name" value="N-ACETYLMURAMOYL-L-ALANINE AMIDASE"/>
    <property type="match status" value="1"/>
</dbReference>
<evidence type="ECO:0000313" key="3">
    <source>
        <dbReference type="EMBL" id="WVX84257.1"/>
    </source>
</evidence>
<dbReference type="PANTHER" id="PTHR30404:SF0">
    <property type="entry name" value="N-ACETYLMURAMOYL-L-ALANINE AMIDASE AMIC"/>
    <property type="match status" value="1"/>
</dbReference>
<keyword evidence="1 3" id="KW-0378">Hydrolase</keyword>
<keyword evidence="4" id="KW-1185">Reference proteome</keyword>
<dbReference type="GO" id="GO:0008745">
    <property type="term" value="F:N-acetylmuramoyl-L-alanine amidase activity"/>
    <property type="evidence" value="ECO:0007669"/>
    <property type="project" value="UniProtKB-EC"/>
</dbReference>
<sequence>MFKLFLDPGHGGNDPGAVGNGLQEKDITLSISKVIHDTLTAEYNDVEVKMSRTGDAFPTLNQRTNEANKWGADFFLSVHINSGGGTGFESFVYPNVGPPTTTYQNLIHDEIMKVIGLNNRGRKQSDLHVLRVSNMPSILTESGFIDNPFDAGKMKDPNWIQAVGRAHVKGLERAFNLQRKNPAYDVIIPNLSYWQARALVPEYEQRGYQAKGVALKNYGPNEAPAENDPYQFVISTDYENAKNLVIEFKRRGYDRTYGQER</sequence>
<evidence type="ECO:0000256" key="1">
    <source>
        <dbReference type="ARBA" id="ARBA00022801"/>
    </source>
</evidence>
<proteinExistence type="predicted"/>
<reference evidence="3 4" key="1">
    <citation type="submission" date="2023-10" db="EMBL/GenBank/DDBJ databases">
        <title>Niallia locisalis sp.nov. isolated from a salt pond sample.</title>
        <authorList>
            <person name="Li X.-J."/>
            <person name="Dong L."/>
        </authorList>
    </citation>
    <scope>NUCLEOTIDE SEQUENCE [LARGE SCALE GENOMIC DNA]</scope>
    <source>
        <strain evidence="3 4">DSM 29761</strain>
    </source>
</reference>
<dbReference type="InterPro" id="IPR002508">
    <property type="entry name" value="MurNAc-LAA_cat"/>
</dbReference>
<organism evidence="3 4">
    <name type="scientific">Niallia oryzisoli</name>
    <dbReference type="NCBI Taxonomy" id="1737571"/>
    <lineage>
        <taxon>Bacteria</taxon>
        <taxon>Bacillati</taxon>
        <taxon>Bacillota</taxon>
        <taxon>Bacilli</taxon>
        <taxon>Bacillales</taxon>
        <taxon>Bacillaceae</taxon>
        <taxon>Niallia</taxon>
    </lineage>
</organism>
<dbReference type="Pfam" id="PF01520">
    <property type="entry name" value="Amidase_3"/>
    <property type="match status" value="1"/>
</dbReference>
<dbReference type="EMBL" id="CP137640">
    <property type="protein sequence ID" value="WVX84257.1"/>
    <property type="molecule type" value="Genomic_DNA"/>
</dbReference>
<dbReference type="InterPro" id="IPR050695">
    <property type="entry name" value="N-acetylmuramoyl_amidase_3"/>
</dbReference>
<dbReference type="SUPFAM" id="SSF53187">
    <property type="entry name" value="Zn-dependent exopeptidases"/>
    <property type="match status" value="1"/>
</dbReference>
<dbReference type="CDD" id="cd02696">
    <property type="entry name" value="MurNAc-LAA"/>
    <property type="match status" value="1"/>
</dbReference>
<dbReference type="Gene3D" id="3.40.630.40">
    <property type="entry name" value="Zn-dependent exopeptidases"/>
    <property type="match status" value="1"/>
</dbReference>
<evidence type="ECO:0000259" key="2">
    <source>
        <dbReference type="SMART" id="SM00646"/>
    </source>
</evidence>
<evidence type="ECO:0000313" key="4">
    <source>
        <dbReference type="Proteomes" id="UP001357223"/>
    </source>
</evidence>
<accession>A0ABZ2CKE1</accession>
<gene>
    <name evidence="3" type="ORF">R4Z09_15405</name>
</gene>
<protein>
    <submittedName>
        <fullName evidence="3">N-acetylmuramoyl-L-alanine amidase</fullName>
        <ecNumber evidence="3">3.5.1.28</ecNumber>
    </submittedName>
</protein>